<dbReference type="InterPro" id="IPR026937">
    <property type="entry name" value="SBNO_Helicase_C_dom"/>
</dbReference>
<dbReference type="InterPro" id="IPR039187">
    <property type="entry name" value="SNO_AAA"/>
</dbReference>
<evidence type="ECO:0000259" key="2">
    <source>
        <dbReference type="Pfam" id="PF13871"/>
    </source>
</evidence>
<proteinExistence type="inferred from homology"/>
<dbReference type="InterPro" id="IPR026741">
    <property type="entry name" value="SNO"/>
</dbReference>
<dbReference type="Proteomes" id="UP000664914">
    <property type="component" value="Chromosome"/>
</dbReference>
<protein>
    <submittedName>
        <fullName evidence="4">Strawberry notch family protein</fullName>
    </submittedName>
</protein>
<feature type="domain" description="Strawberry notch AAA" evidence="3">
    <location>
        <begin position="393"/>
        <end position="711"/>
    </location>
</feature>
<comment type="similarity">
    <text evidence="1">Belongs to the SBNO family.</text>
</comment>
<name>A0A975D5B9_9SPHN</name>
<evidence type="ECO:0000256" key="1">
    <source>
        <dbReference type="ARBA" id="ARBA00006992"/>
    </source>
</evidence>
<dbReference type="InterPro" id="IPR027417">
    <property type="entry name" value="P-loop_NTPase"/>
</dbReference>
<dbReference type="InterPro" id="IPR029063">
    <property type="entry name" value="SAM-dependent_MTases_sf"/>
</dbReference>
<dbReference type="Gene3D" id="3.40.50.300">
    <property type="entry name" value="P-loop containing nucleotide triphosphate hydrolases"/>
    <property type="match status" value="1"/>
</dbReference>
<dbReference type="SUPFAM" id="SSF52540">
    <property type="entry name" value="P-loop containing nucleoside triphosphate hydrolases"/>
    <property type="match status" value="1"/>
</dbReference>
<dbReference type="SUPFAM" id="SSF53335">
    <property type="entry name" value="S-adenosyl-L-methionine-dependent methyltransferases"/>
    <property type="match status" value="1"/>
</dbReference>
<gene>
    <name evidence="4" type="ORF">HRJ34_06065</name>
</gene>
<dbReference type="RefSeq" id="WP_208633595.1">
    <property type="nucleotide sequence ID" value="NZ_CP059319.1"/>
</dbReference>
<dbReference type="Pfam" id="PF13872">
    <property type="entry name" value="AAA_34"/>
    <property type="match status" value="1"/>
</dbReference>
<reference evidence="4" key="2">
    <citation type="submission" date="2021-04" db="EMBL/GenBank/DDBJ databases">
        <title>Isolation and genomic analysis of the ibuprofen-degrading bacterium Sphingomonas strain MPO218.</title>
        <authorList>
            <person name="Aulestia M."/>
            <person name="Flores A."/>
            <person name="Mangas E.L."/>
            <person name="Perez-Pulido A.J."/>
            <person name="Santero E."/>
            <person name="Camacho E.M."/>
        </authorList>
    </citation>
    <scope>NUCLEOTIDE SEQUENCE</scope>
    <source>
        <strain evidence="4">MPO218</strain>
    </source>
</reference>
<dbReference type="PANTHER" id="PTHR12706">
    <property type="entry name" value="STRAWBERRY NOTCH-RELATED"/>
    <property type="match status" value="1"/>
</dbReference>
<organism evidence="4 5">
    <name type="scientific">Rhizorhabdus wittichii</name>
    <dbReference type="NCBI Taxonomy" id="160791"/>
    <lineage>
        <taxon>Bacteria</taxon>
        <taxon>Pseudomonadati</taxon>
        <taxon>Pseudomonadota</taxon>
        <taxon>Alphaproteobacteria</taxon>
        <taxon>Sphingomonadales</taxon>
        <taxon>Sphingomonadaceae</taxon>
        <taxon>Rhizorhabdus</taxon>
    </lineage>
</organism>
<dbReference type="CDD" id="cd02440">
    <property type="entry name" value="AdoMet_MTases"/>
    <property type="match status" value="1"/>
</dbReference>
<dbReference type="PANTHER" id="PTHR12706:SF30">
    <property type="entry name" value="PROTEIN STRAWBERRY NOTCH-RELATED"/>
    <property type="match status" value="1"/>
</dbReference>
<reference evidence="4" key="1">
    <citation type="submission" date="2020-07" db="EMBL/GenBank/DDBJ databases">
        <authorList>
            <person name="Camacho E."/>
        </authorList>
    </citation>
    <scope>NUCLEOTIDE SEQUENCE</scope>
    <source>
        <strain evidence="4">MPO218</strain>
    </source>
</reference>
<sequence length="1414" mass="154333">MSNSSLAFAFDEPSPPAVATAAQIMVSELAAGRALSRSDVTRIMSEHFGGSDALGRWSVRDAHAALELAQVQHLQAFHQIQLSTPIDEADQFFCCLDDRIPTQTNRSDEQIEWQQFATPPRLAWLAARACGLIPDELVLEPSAGTGMLAVWATKAGTRLALNEISPLRRDCLKAVFPAARVTGHDAELIDELLDPAIIPSVVLVNPPYSHGIERGHDGRTGARHLRSAWNRLAPGGRLVAIMPEWFDCARFLAGVKGPVSPRLNAAVERAFIRNGTGITTRLLVLDKVESSNEPVAIRTNEFRQLVDLVDALPARDSRQAATEQSSLPTRSPFRLVAAPRRPIPALATITRAASMTIGALTYEALATPAQLEAQVGHYLPYRPSRIVIDGAAEHPTPLVESVAMGSISAPKPDAVPQLPDGLIAKGLLSAAQAETLIYAASAHARDLPGRFEPEDKGCSLKASAEGQTYRQGYFLGDGTGAGKGRQVASVILDRWVRGERRHIWISKNEALLEDARRDWAALGGLPIDIQPLASWKLGTPIAMHDGILFVTYPTLRSGRSDATRLDQILAWAGEEFDGVIVFDEAHAMANAAGGEGSRGKVKGSEQGIAGVRLQNLLPRARVLYASATGASDVNNLAYATRLGLWGPETAFANREAFVADIRDGGIAAMELVARDLKSLGIYTARALSFAGVEYEILEHCLNEDQIAVYDAYADAWAIIHANLREALEATRIVDSETGGTLNSGAKSAALSIFEGTKQRFFAQLLLSMKLPSLLPAIDTVIAEGHAVVVQLVSTAEAMLHRRLADLSNEEREALEIDLSPREYVIDYLAKSFPVRLMAVFTDENGNPWSEPMSDEQGAPVLCRSALAARDRMIEQLCALPPIATALDAIIERFGVDQVAEVTGRTRRLIVGRDGRQKLQSRSPRANVAETQAFMDGAKRILVFSDAGGTGRSYHADLAAKNQARRVHFLLEPGWRADAAIQGLGRTNRTNQASAPLFRPVTTDVRGERRFISTIARRLDSLGALTRGQRQTGGQNLFDPADNLESIYAKEALHRWFGLLFTGKLEAVSLVRFQELTGLRIEAPDGSMIDDLPSIQRWLNRILALSIALQNAIFDEFMGLVEARIDAARQAGTLDLGLETIAVEDFTILSDTLLRTDPASGATTHLLELEIARALKPLTLKRLEEIHGLTGQRQRPVRNARSGRVALLVPARSILADDGTRVTRFELLRPLKRSHITEDQLAESSWEDVSLDDFQNSWATEIEEARSSHKRERLYLATGLLLPVWDKLPSDFVRVSRISAADGRSLLGREVPAHCVPELCRALGLEREQTLSADDIVQTVRATGRAMEFAGRELLMVKRSLVNGSQRLELTGWSAARLDWYKAQGCFTEIIRYQTRLFVPIEGAASVIARLASSA</sequence>
<dbReference type="EMBL" id="CP059319">
    <property type="protein sequence ID" value="QTH23073.1"/>
    <property type="molecule type" value="Genomic_DNA"/>
</dbReference>
<dbReference type="Pfam" id="PF13871">
    <property type="entry name" value="Helicase_C_4"/>
    <property type="match status" value="1"/>
</dbReference>
<dbReference type="GO" id="GO:0006355">
    <property type="term" value="P:regulation of DNA-templated transcription"/>
    <property type="evidence" value="ECO:0007669"/>
    <property type="project" value="InterPro"/>
</dbReference>
<dbReference type="Gene3D" id="3.40.50.150">
    <property type="entry name" value="Vaccinia Virus protein VP39"/>
    <property type="match status" value="1"/>
</dbReference>
<evidence type="ECO:0000313" key="5">
    <source>
        <dbReference type="Proteomes" id="UP000664914"/>
    </source>
</evidence>
<feature type="domain" description="Strawberry notch helicase C" evidence="2">
    <location>
        <begin position="885"/>
        <end position="1139"/>
    </location>
</feature>
<evidence type="ECO:0000313" key="4">
    <source>
        <dbReference type="EMBL" id="QTH23073.1"/>
    </source>
</evidence>
<accession>A0A975D5B9</accession>
<evidence type="ECO:0000259" key="3">
    <source>
        <dbReference type="Pfam" id="PF13872"/>
    </source>
</evidence>